<feature type="signal peptide" evidence="1">
    <location>
        <begin position="1"/>
        <end position="21"/>
    </location>
</feature>
<feature type="chain" id="PRO_5037110301" evidence="1">
    <location>
        <begin position="22"/>
        <end position="188"/>
    </location>
</feature>
<dbReference type="Pfam" id="PF16036">
    <property type="entry name" value="Chalcone_3"/>
    <property type="match status" value="1"/>
</dbReference>
<dbReference type="AlphaFoldDB" id="A0A975GGV7"/>
<keyword evidence="3" id="KW-0413">Isomerase</keyword>
<dbReference type="InterPro" id="IPR016088">
    <property type="entry name" value="Chalcone_isomerase_3-sand"/>
</dbReference>
<dbReference type="PANTHER" id="PTHR47698:SF2">
    <property type="entry name" value="FATTY-ACID-BINDING PROTEIN 3, CHLOROPLASTIC"/>
    <property type="match status" value="1"/>
</dbReference>
<accession>A0A975GGV7</accession>
<dbReference type="InterPro" id="IPR016087">
    <property type="entry name" value="Chalcone_isomerase"/>
</dbReference>
<name>A0A975GGV7_9BACT</name>
<dbReference type="Proteomes" id="UP000663720">
    <property type="component" value="Chromosome"/>
</dbReference>
<dbReference type="SUPFAM" id="SSF54626">
    <property type="entry name" value="Chalcone isomerase"/>
    <property type="match status" value="1"/>
</dbReference>
<proteinExistence type="predicted"/>
<feature type="domain" description="Chalcone isomerase" evidence="2">
    <location>
        <begin position="21"/>
        <end position="185"/>
    </location>
</feature>
<evidence type="ECO:0000313" key="4">
    <source>
        <dbReference type="Proteomes" id="UP000663720"/>
    </source>
</evidence>
<dbReference type="EMBL" id="CP061799">
    <property type="protein sequence ID" value="QTA80607.1"/>
    <property type="molecule type" value="Genomic_DNA"/>
</dbReference>
<dbReference type="PANTHER" id="PTHR47698">
    <property type="entry name" value="FATTY-ACID-BINDING PROTEIN 3, CHLOROPLASTIC"/>
    <property type="match status" value="1"/>
</dbReference>
<dbReference type="GO" id="GO:0016872">
    <property type="term" value="F:intramolecular lyase activity"/>
    <property type="evidence" value="ECO:0007669"/>
    <property type="project" value="InterPro"/>
</dbReference>
<organism evidence="3 4">
    <name type="scientific">Desulfonema limicola</name>
    <dbReference type="NCBI Taxonomy" id="45656"/>
    <lineage>
        <taxon>Bacteria</taxon>
        <taxon>Pseudomonadati</taxon>
        <taxon>Thermodesulfobacteriota</taxon>
        <taxon>Desulfobacteria</taxon>
        <taxon>Desulfobacterales</taxon>
        <taxon>Desulfococcaceae</taxon>
        <taxon>Desulfonema</taxon>
    </lineage>
</organism>
<keyword evidence="1" id="KW-0732">Signal</keyword>
<gene>
    <name evidence="3" type="ORF">dnl_29170</name>
</gene>
<evidence type="ECO:0000259" key="2">
    <source>
        <dbReference type="Pfam" id="PF16036"/>
    </source>
</evidence>
<keyword evidence="4" id="KW-1185">Reference proteome</keyword>
<evidence type="ECO:0000256" key="1">
    <source>
        <dbReference type="SAM" id="SignalP"/>
    </source>
</evidence>
<dbReference type="RefSeq" id="WP_207692240.1">
    <property type="nucleotide sequence ID" value="NZ_CP061799.1"/>
</dbReference>
<dbReference type="Gene3D" id="3.50.70.10">
    <property type="match status" value="1"/>
</dbReference>
<protein>
    <submittedName>
        <fullName evidence="3">Chalcone isomerase-like protein</fullName>
    </submittedName>
</protein>
<sequence length="188" mass="20704">MIKKILILTLAALMISSFVYAKEIGGVNLPDTLKAGNDSLLLNGAGLRSKFFVKVYAAGLYLKQANQDEQKIINAQEPMAIRMHFIHDNVSGEKLVGAWNEGFENITGGNTAPIKAEIDKFNSFFTADAKKGDVYDIIYTPDLGVRVYIKDKLMGTIKGIEFKKALFGIWLGKKPADSSLKKGMLNKN</sequence>
<reference evidence="3" key="1">
    <citation type="journal article" date="2021" name="Microb. Physiol.">
        <title>Proteogenomic Insights into the Physiology of Marine, Sulfate-Reducing, Filamentous Desulfonema limicola and Desulfonema magnum.</title>
        <authorList>
            <person name="Schnaars V."/>
            <person name="Wohlbrand L."/>
            <person name="Scheve S."/>
            <person name="Hinrichs C."/>
            <person name="Reinhardt R."/>
            <person name="Rabus R."/>
        </authorList>
    </citation>
    <scope>NUCLEOTIDE SEQUENCE</scope>
    <source>
        <strain evidence="3">5ac10</strain>
    </source>
</reference>
<dbReference type="InterPro" id="IPR036298">
    <property type="entry name" value="Chalcone_isomerase_sf"/>
</dbReference>
<dbReference type="KEGG" id="dli:dnl_29170"/>
<evidence type="ECO:0000313" key="3">
    <source>
        <dbReference type="EMBL" id="QTA80607.1"/>
    </source>
</evidence>